<accession>A0A290XC54</accession>
<dbReference type="PANTHER" id="PTHR37469:SF2">
    <property type="entry name" value="CELLOBIONIC ACID PHOSPHORYLASE"/>
    <property type="match status" value="1"/>
</dbReference>
<evidence type="ECO:0000313" key="6">
    <source>
        <dbReference type="Proteomes" id="UP000218968"/>
    </source>
</evidence>
<dbReference type="EMBL" id="CP023406">
    <property type="protein sequence ID" value="ATD66568.1"/>
    <property type="molecule type" value="Genomic_DNA"/>
</dbReference>
<dbReference type="Proteomes" id="UP000218968">
    <property type="component" value="Chromosome"/>
</dbReference>
<name>A0A290XC54_9GAMM</name>
<protein>
    <submittedName>
        <fullName evidence="5">NdvB protein</fullName>
    </submittedName>
</protein>
<keyword evidence="2" id="KW-0808">Transferase</keyword>
<proteinExistence type="predicted"/>
<dbReference type="InterPro" id="IPR037018">
    <property type="entry name" value="GH65_N"/>
</dbReference>
<dbReference type="Gene3D" id="2.70.98.40">
    <property type="entry name" value="Glycoside hydrolase, family 65, N-terminal domain"/>
    <property type="match status" value="1"/>
</dbReference>
<evidence type="ECO:0000313" key="5">
    <source>
        <dbReference type="EMBL" id="ATD66568.1"/>
    </source>
</evidence>
<dbReference type="OrthoDB" id="9769991at2"/>
<dbReference type="KEGG" id="lum:CNR27_03125"/>
<gene>
    <name evidence="5" type="ORF">CNR27_03125</name>
</gene>
<dbReference type="Pfam" id="PF17167">
    <property type="entry name" value="Glyco_hydro_94"/>
    <property type="match status" value="1"/>
</dbReference>
<keyword evidence="1" id="KW-0328">Glycosyltransferase</keyword>
<evidence type="ECO:0000256" key="1">
    <source>
        <dbReference type="ARBA" id="ARBA00022676"/>
    </source>
</evidence>
<reference evidence="6" key="1">
    <citation type="submission" date="2017-09" db="EMBL/GenBank/DDBJ databases">
        <title>Luteimonas liuhanmingii sp.nov., isolated from the intestinal contents of Tibetan Plateau Pika in Yushu, Qinghai Province, China.</title>
        <authorList>
            <person name="Gui Z."/>
        </authorList>
    </citation>
    <scope>NUCLEOTIDE SEQUENCE [LARGE SCALE GENOMIC DNA]</scope>
    <source>
        <strain evidence="6">100111</strain>
    </source>
</reference>
<dbReference type="SUPFAM" id="SSF74650">
    <property type="entry name" value="Galactose mutarotase-like"/>
    <property type="match status" value="1"/>
</dbReference>
<dbReference type="AlphaFoldDB" id="A0A290XC54"/>
<keyword evidence="6" id="KW-1185">Reference proteome</keyword>
<dbReference type="Gene3D" id="1.50.10.10">
    <property type="match status" value="1"/>
</dbReference>
<dbReference type="GO" id="GO:0030246">
    <property type="term" value="F:carbohydrate binding"/>
    <property type="evidence" value="ECO:0007669"/>
    <property type="project" value="InterPro"/>
</dbReference>
<dbReference type="InterPro" id="IPR012341">
    <property type="entry name" value="6hp_glycosidase-like_sf"/>
</dbReference>
<dbReference type="InterPro" id="IPR008928">
    <property type="entry name" value="6-hairpin_glycosidase_sf"/>
</dbReference>
<dbReference type="PANTHER" id="PTHR37469">
    <property type="entry name" value="CELLOBIONIC ACID PHOSPHORYLASE-RELATED"/>
    <property type="match status" value="1"/>
</dbReference>
<dbReference type="SUPFAM" id="SSF48208">
    <property type="entry name" value="Six-hairpin glycosidases"/>
    <property type="match status" value="1"/>
</dbReference>
<feature type="domain" description="Glycosyl hydrolase 94 supersandwich" evidence="3">
    <location>
        <begin position="78"/>
        <end position="293"/>
    </location>
</feature>
<dbReference type="InterPro" id="IPR052047">
    <property type="entry name" value="GH94_Enzymes"/>
</dbReference>
<dbReference type="GO" id="GO:0005975">
    <property type="term" value="P:carbohydrate metabolic process"/>
    <property type="evidence" value="ECO:0007669"/>
    <property type="project" value="InterPro"/>
</dbReference>
<dbReference type="Pfam" id="PF06165">
    <property type="entry name" value="GH94_b-supersand"/>
    <property type="match status" value="1"/>
</dbReference>
<dbReference type="RefSeq" id="WP_096296896.1">
    <property type="nucleotide sequence ID" value="NZ_CP023406.1"/>
</dbReference>
<feature type="domain" description="Glycosyl hydrolase 94 catalytic" evidence="4">
    <location>
        <begin position="322"/>
        <end position="714"/>
    </location>
</feature>
<dbReference type="GO" id="GO:0016757">
    <property type="term" value="F:glycosyltransferase activity"/>
    <property type="evidence" value="ECO:0007669"/>
    <property type="project" value="UniProtKB-KW"/>
</dbReference>
<dbReference type="Gene3D" id="2.60.420.10">
    <property type="entry name" value="Maltose phosphorylase, domain 3"/>
    <property type="match status" value="1"/>
</dbReference>
<sequence>MSPLQYGFTDDGRRFTIDSPTAMPHASAFLWNRRMMLQATCRGFASAQFMQPEPAKYAHAPTLEARSFMQPEQPVYAHHPGRFCYVKDEDDGTLFSLPHEPVRAPADAFAFEAGVDTIAWRIEHDGLAFEWRLALPVDDVAELWTLRVRNRSKRTRRLSLYPYFPVGYMSWMNQSATWREDLGGIVCSSITPYQKVEDYFVQRDFMDRTVLLHANAPDAWDARQFAFEGEGGLHAPAGIADAVLLGRRDADYEMPTAVLQYRVVLADGDAHEERFVFGPARDDAQIQALRSKYLVPGAFEAAAAAYAEYLAAARGCIDIHTPDPWLDAFANHWLPRQVYYHGDVNRLTTDPQTRNLLQDHMGMAYLQPATARAAFLRALSQQASSGAMPDGILLVDGAQLKYINQVPHTDHCVWLPVFLQAYLDETGDDALLDVPVTDSQGHVASVAARVDKAMHWLLSARDARGLGYIAQGDWCDPMNMVGYKGRGVSGWLTLATAHALRLWAGIRARHAGIAAADAFVQGARDCNDAANAHLWDGDWYARGITDDDVAFGVRGDTEGRIYLNPQSWAMLSGAADPARRAQLLAAVESQLVSPHGVAMLDPPYTAMREDVGRLTQKFPGSAENGSIYNHAAAFYLHALYAVGDADRAWRVLRAMLPGPDANDLLQRGQLPVFVPNYYRGDWRGHPRTAGRSSQLFNTGTAAWLYRCLIEGLFGLRGEGDALRIAPQLPSHWSQASALRRFRGADVELQVRRVPGLPAMRVRADGQWLDTPLLRGIVAGGRHRVDVEVPG</sequence>
<dbReference type="InterPro" id="IPR033432">
    <property type="entry name" value="GH94_catalytic"/>
</dbReference>
<evidence type="ECO:0000259" key="4">
    <source>
        <dbReference type="Pfam" id="PF17167"/>
    </source>
</evidence>
<dbReference type="InterPro" id="IPR011013">
    <property type="entry name" value="Gal_mutarotase_sf_dom"/>
</dbReference>
<evidence type="ECO:0000256" key="2">
    <source>
        <dbReference type="ARBA" id="ARBA00022679"/>
    </source>
</evidence>
<evidence type="ECO:0000259" key="3">
    <source>
        <dbReference type="Pfam" id="PF06165"/>
    </source>
</evidence>
<organism evidence="5 6">
    <name type="scientific">Luteimonas chenhongjianii</name>
    <dbReference type="NCBI Taxonomy" id="2006110"/>
    <lineage>
        <taxon>Bacteria</taxon>
        <taxon>Pseudomonadati</taxon>
        <taxon>Pseudomonadota</taxon>
        <taxon>Gammaproteobacteria</taxon>
        <taxon>Lysobacterales</taxon>
        <taxon>Lysobacteraceae</taxon>
        <taxon>Luteimonas</taxon>
    </lineage>
</organism>
<dbReference type="InterPro" id="IPR010383">
    <property type="entry name" value="Glyco_hydrolase_94_b-supersand"/>
</dbReference>